<dbReference type="EMBL" id="QQBA01000007">
    <property type="protein sequence ID" value="RDI54740.1"/>
    <property type="molecule type" value="Genomic_DNA"/>
</dbReference>
<reference evidence="2" key="3">
    <citation type="submission" date="2019-07" db="EMBL/GenBank/DDBJ databases">
        <authorList>
            <person name="Whitman W."/>
            <person name="Huntemann M."/>
            <person name="Clum A."/>
            <person name="Pillay M."/>
            <person name="Palaniappan K."/>
            <person name="Varghese N."/>
            <person name="Mikhailova N."/>
            <person name="Stamatis D."/>
            <person name="Reddy T."/>
            <person name="Daum C."/>
            <person name="Shapiro N."/>
            <person name="Ivanova N."/>
            <person name="Kyrpides N."/>
            <person name="Woyke T."/>
        </authorList>
    </citation>
    <scope>NUCLEOTIDE SEQUENCE</scope>
    <source>
        <strain evidence="2">CGMCC 1.5380</strain>
    </source>
</reference>
<protein>
    <recommendedName>
        <fullName evidence="5">Carboxypeptidase-like protein</fullName>
    </recommendedName>
</protein>
<comment type="caution">
    <text evidence="2">The sequence shown here is derived from an EMBL/GenBank/DDBJ whole genome shotgun (WGS) entry which is preliminary data.</text>
</comment>
<keyword evidence="3" id="KW-1185">Reference proteome</keyword>
<evidence type="ECO:0000313" key="1">
    <source>
        <dbReference type="EMBL" id="RDI54740.1"/>
    </source>
</evidence>
<evidence type="ECO:0008006" key="5">
    <source>
        <dbReference type="Google" id="ProtNLM"/>
    </source>
</evidence>
<name>A0A562PRX4_9FLAO</name>
<dbReference type="EMBL" id="VLKX01000007">
    <property type="protein sequence ID" value="TWI47192.1"/>
    <property type="molecule type" value="Genomic_DNA"/>
</dbReference>
<dbReference type="Proteomes" id="UP000321392">
    <property type="component" value="Unassembled WGS sequence"/>
</dbReference>
<evidence type="ECO:0000313" key="3">
    <source>
        <dbReference type="Proteomes" id="UP000254518"/>
    </source>
</evidence>
<dbReference type="InterPro" id="IPR008969">
    <property type="entry name" value="CarboxyPept-like_regulatory"/>
</dbReference>
<gene>
    <name evidence="1" type="ORF">DFR66_10764</name>
    <name evidence="2" type="ORF">IQ02_01646</name>
</gene>
<dbReference type="Proteomes" id="UP000254518">
    <property type="component" value="Unassembled WGS sequence"/>
</dbReference>
<organism evidence="2 4">
    <name type="scientific">Flavobacterium glaciei</name>
    <dbReference type="NCBI Taxonomy" id="386300"/>
    <lineage>
        <taxon>Bacteria</taxon>
        <taxon>Pseudomonadati</taxon>
        <taxon>Bacteroidota</taxon>
        <taxon>Flavobacteriia</taxon>
        <taxon>Flavobacteriales</taxon>
        <taxon>Flavobacteriaceae</taxon>
        <taxon>Flavobacterium</taxon>
    </lineage>
</organism>
<dbReference type="AlphaFoldDB" id="A0A562PRX4"/>
<evidence type="ECO:0000313" key="4">
    <source>
        <dbReference type="Proteomes" id="UP000321392"/>
    </source>
</evidence>
<proteinExistence type="predicted"/>
<reference evidence="2 4" key="1">
    <citation type="journal article" date="2015" name="Stand. Genomic Sci.">
        <title>Genomic Encyclopedia of Bacterial and Archaeal Type Strains, Phase III: the genomes of soil and plant-associated and newly described type strains.</title>
        <authorList>
            <person name="Whitman W.B."/>
            <person name="Woyke T."/>
            <person name="Klenk H.P."/>
            <person name="Zhou Y."/>
            <person name="Lilburn T.G."/>
            <person name="Beck B.J."/>
            <person name="De Vos P."/>
            <person name="Vandamme P."/>
            <person name="Eisen J.A."/>
            <person name="Garrity G."/>
            <person name="Hugenholtz P."/>
            <person name="Kyrpides N.C."/>
        </authorList>
    </citation>
    <scope>NUCLEOTIDE SEQUENCE [LARGE SCALE GENOMIC DNA]</scope>
    <source>
        <strain evidence="2 4">CGMCC 1.5380</strain>
    </source>
</reference>
<sequence length="242" mass="27442">MKIKITLQFIVFLFVQIIFAQTGNVKELRGKIVADSVAVDRITIENVTTDKTVFSDVNGFFVITAKEGDILVFTAVNLEGIRMKIDKLDMQRELITVKMLPKSIILKEVIVNESSITAESLGIIPYGQKKYTPAERKLYTATSGNGIDGLLNAISGRKAMLKKEIIVEKKEQLLAKIEIVFEDKYYIENLKIPTDYIKDFQHYCIDDSGFANALRSKNKTLMMFLIVRLAENYNKIISSENE</sequence>
<dbReference type="SUPFAM" id="SSF49464">
    <property type="entry name" value="Carboxypeptidase regulatory domain-like"/>
    <property type="match status" value="1"/>
</dbReference>
<accession>A0A562PRX4</accession>
<reference evidence="1 3" key="2">
    <citation type="submission" date="2018-07" db="EMBL/GenBank/DDBJ databases">
        <title>Genomic Encyclopedia of Type Strains, Phase IV (KMG-IV): sequencing the most valuable type-strain genomes for metagenomic binning, comparative biology and taxonomic classification.</title>
        <authorList>
            <person name="Goeker M."/>
        </authorList>
    </citation>
    <scope>NUCLEOTIDE SEQUENCE [LARGE SCALE GENOMIC DNA]</scope>
    <source>
        <strain evidence="1 3">DSM 19728</strain>
    </source>
</reference>
<dbReference type="RefSeq" id="WP_242008648.1">
    <property type="nucleotide sequence ID" value="NZ_QQBA01000007.1"/>
</dbReference>
<evidence type="ECO:0000313" key="2">
    <source>
        <dbReference type="EMBL" id="TWI47192.1"/>
    </source>
</evidence>